<organism evidence="1 2">
    <name type="scientific">Candidatus Lambdaproteobacteria bacterium RIFOXYD2_FULL_50_16</name>
    <dbReference type="NCBI Taxonomy" id="1817772"/>
    <lineage>
        <taxon>Bacteria</taxon>
        <taxon>Pseudomonadati</taxon>
        <taxon>Pseudomonadota</taxon>
        <taxon>Candidatus Lambdaproteobacteria</taxon>
    </lineage>
</organism>
<name>A0A1F6G4P7_9PROT</name>
<dbReference type="EMBL" id="MFNE01000053">
    <property type="protein sequence ID" value="OGG93085.1"/>
    <property type="molecule type" value="Genomic_DNA"/>
</dbReference>
<proteinExistence type="predicted"/>
<gene>
    <name evidence="1" type="ORF">A2527_14250</name>
</gene>
<dbReference type="AlphaFoldDB" id="A0A1F6G4P7"/>
<reference evidence="1 2" key="1">
    <citation type="journal article" date="2016" name="Nat. Commun.">
        <title>Thousands of microbial genomes shed light on interconnected biogeochemical processes in an aquifer system.</title>
        <authorList>
            <person name="Anantharaman K."/>
            <person name="Brown C.T."/>
            <person name="Hug L.A."/>
            <person name="Sharon I."/>
            <person name="Castelle C.J."/>
            <person name="Probst A.J."/>
            <person name="Thomas B.C."/>
            <person name="Singh A."/>
            <person name="Wilkins M.J."/>
            <person name="Karaoz U."/>
            <person name="Brodie E.L."/>
            <person name="Williams K.H."/>
            <person name="Hubbard S.S."/>
            <person name="Banfield J.F."/>
        </authorList>
    </citation>
    <scope>NUCLEOTIDE SEQUENCE [LARGE SCALE GENOMIC DNA]</scope>
</reference>
<comment type="caution">
    <text evidence="1">The sequence shown here is derived from an EMBL/GenBank/DDBJ whole genome shotgun (WGS) entry which is preliminary data.</text>
</comment>
<sequence length="175" mass="19311">MPYTTFSHETAPTPPGNLLFVAQLTGLDKTQNIRFEAENREAALAHAQKRANEIFGRFGGVWRLVEDPAGMPPARLAQFLIEQKTAEILQGDWWVNRLTSWRCADDTQAGELAQLIKAELARTGKTSFLGVDQCCVGVSVYSICRSRLPPGASAYQEVTTYQLPDGQLISRTGEP</sequence>
<dbReference type="STRING" id="1817772.A2527_14250"/>
<dbReference type="Proteomes" id="UP000178449">
    <property type="component" value="Unassembled WGS sequence"/>
</dbReference>
<protein>
    <submittedName>
        <fullName evidence="1">Uncharacterized protein</fullName>
    </submittedName>
</protein>
<accession>A0A1F6G4P7</accession>
<evidence type="ECO:0000313" key="1">
    <source>
        <dbReference type="EMBL" id="OGG93085.1"/>
    </source>
</evidence>
<evidence type="ECO:0000313" key="2">
    <source>
        <dbReference type="Proteomes" id="UP000178449"/>
    </source>
</evidence>